<dbReference type="EMBL" id="JH921446">
    <property type="protein sequence ID" value="EKD14383.1"/>
    <property type="molecule type" value="Genomic_DNA"/>
</dbReference>
<accession>K1X0H7</accession>
<proteinExistence type="predicted"/>
<evidence type="ECO:0000256" key="1">
    <source>
        <dbReference type="SAM" id="MobiDB-lite"/>
    </source>
</evidence>
<dbReference type="AlphaFoldDB" id="K1X0H7"/>
<feature type="region of interest" description="Disordered" evidence="1">
    <location>
        <begin position="81"/>
        <end position="117"/>
    </location>
</feature>
<reference evidence="2 3" key="1">
    <citation type="journal article" date="2012" name="BMC Genomics">
        <title>Sequencing the genome of Marssonina brunnea reveals fungus-poplar co-evolution.</title>
        <authorList>
            <person name="Zhu S."/>
            <person name="Cao Y.-Z."/>
            <person name="Jiang C."/>
            <person name="Tan B.-Y."/>
            <person name="Wang Z."/>
            <person name="Feng S."/>
            <person name="Zhang L."/>
            <person name="Su X.-H."/>
            <person name="Brejova B."/>
            <person name="Vinar T."/>
            <person name="Xu M."/>
            <person name="Wang M.-X."/>
            <person name="Zhang S.-G."/>
            <person name="Huang M.-R."/>
            <person name="Wu R."/>
            <person name="Zhou Y."/>
        </authorList>
    </citation>
    <scope>NUCLEOTIDE SEQUENCE [LARGE SCALE GENOMIC DNA]</scope>
    <source>
        <strain evidence="2 3">MB_m1</strain>
    </source>
</reference>
<evidence type="ECO:0000313" key="2">
    <source>
        <dbReference type="EMBL" id="EKD14383.1"/>
    </source>
</evidence>
<dbReference type="Proteomes" id="UP000006753">
    <property type="component" value="Unassembled WGS sequence"/>
</dbReference>
<dbReference type="KEGG" id="mbe:MBM_07613"/>
<sequence>MIADPRDASLDHLRTTQTQKEVQSVAAKATIVCALPLQIGWITVRGGSLVEGKEARKRVRQAQAAVAIVISWLRSSRKTTSIEVGSGSAARPGDRTGTLTPDNTYADASRPAQGQPHLTVAASTRPQRLVTERVGINNAIHGNGR</sequence>
<organism evidence="2 3">
    <name type="scientific">Marssonina brunnea f. sp. multigermtubi (strain MB_m1)</name>
    <name type="common">Marssonina leaf spot fungus</name>
    <dbReference type="NCBI Taxonomy" id="1072389"/>
    <lineage>
        <taxon>Eukaryota</taxon>
        <taxon>Fungi</taxon>
        <taxon>Dikarya</taxon>
        <taxon>Ascomycota</taxon>
        <taxon>Pezizomycotina</taxon>
        <taxon>Leotiomycetes</taxon>
        <taxon>Helotiales</taxon>
        <taxon>Drepanopezizaceae</taxon>
        <taxon>Drepanopeziza</taxon>
    </lineage>
</organism>
<protein>
    <submittedName>
        <fullName evidence="2">Uncharacterized protein</fullName>
    </submittedName>
</protein>
<dbReference type="HOGENOM" id="CLU_1787233_0_0_1"/>
<gene>
    <name evidence="2" type="ORF">MBM_07613</name>
</gene>
<evidence type="ECO:0000313" key="3">
    <source>
        <dbReference type="Proteomes" id="UP000006753"/>
    </source>
</evidence>
<name>K1X0H7_MARBU</name>
<dbReference type="InParanoid" id="K1X0H7"/>
<keyword evidence="3" id="KW-1185">Reference proteome</keyword>